<sequence>MKTKFLSANFTLVFILLFTLVSTAQSTIGIPVQGIARDVNGTARINTQIDLTFDLYYIEGGNEVPLYTPSQIETVTTDSFGVFSSIVNTAGRRSVFGSKEVFLRIVESGTTISDEKLNSVPYAIAADNGVPTGAIMPFVGTTAPEGWLLCDGTAIPTGQQYDALKALYGNNTPNLQGMFLRGTGTSPVNGRPGPALGGTQDSAFRNHVHNVNLNTSSTPHTHTFDDIVRPDTGFIGAGGQGTSYATGDSTASISNTTKVDSGAHAHNVFGDTAFSGSPGSDFESRPVNYGVNYIIKL</sequence>
<protein>
    <submittedName>
        <fullName evidence="3">Microcystin-dependent protein</fullName>
    </submittedName>
</protein>
<accession>A0A1M5KH20</accession>
<feature type="chain" id="PRO_5013087324" evidence="1">
    <location>
        <begin position="25"/>
        <end position="297"/>
    </location>
</feature>
<evidence type="ECO:0000259" key="2">
    <source>
        <dbReference type="Pfam" id="PF07484"/>
    </source>
</evidence>
<name>A0A1M5KH20_9FLAO</name>
<dbReference type="Gene3D" id="3.90.1340.10">
    <property type="entry name" value="Phage tail collar domain"/>
    <property type="match status" value="1"/>
</dbReference>
<dbReference type="SUPFAM" id="SSF88874">
    <property type="entry name" value="Receptor-binding domain of short tail fibre protein gp12"/>
    <property type="match status" value="1"/>
</dbReference>
<keyword evidence="1" id="KW-0732">Signal</keyword>
<dbReference type="EMBL" id="FQWS01000001">
    <property type="protein sequence ID" value="SHG51920.1"/>
    <property type="molecule type" value="Genomic_DNA"/>
</dbReference>
<organism evidence="3 4">
    <name type="scientific">Winogradskyella jejuensis</name>
    <dbReference type="NCBI Taxonomy" id="1089305"/>
    <lineage>
        <taxon>Bacteria</taxon>
        <taxon>Pseudomonadati</taxon>
        <taxon>Bacteroidota</taxon>
        <taxon>Flavobacteriia</taxon>
        <taxon>Flavobacteriales</taxon>
        <taxon>Flavobacteriaceae</taxon>
        <taxon>Winogradskyella</taxon>
    </lineage>
</organism>
<dbReference type="InterPro" id="IPR011083">
    <property type="entry name" value="Phage_tail_collar_dom"/>
</dbReference>
<evidence type="ECO:0000313" key="3">
    <source>
        <dbReference type="EMBL" id="SHG51920.1"/>
    </source>
</evidence>
<dbReference type="AlphaFoldDB" id="A0A1M5KH20"/>
<reference evidence="4" key="1">
    <citation type="submission" date="2016-11" db="EMBL/GenBank/DDBJ databases">
        <authorList>
            <person name="Varghese N."/>
            <person name="Submissions S."/>
        </authorList>
    </citation>
    <scope>NUCLEOTIDE SEQUENCE [LARGE SCALE GENOMIC DNA]</scope>
    <source>
        <strain evidence="4">DSM 25330</strain>
    </source>
</reference>
<proteinExistence type="predicted"/>
<feature type="domain" description="Phage tail collar" evidence="2">
    <location>
        <begin position="133"/>
        <end position="179"/>
    </location>
</feature>
<dbReference type="Proteomes" id="UP000184522">
    <property type="component" value="Unassembled WGS sequence"/>
</dbReference>
<feature type="signal peptide" evidence="1">
    <location>
        <begin position="1"/>
        <end position="24"/>
    </location>
</feature>
<dbReference type="Pfam" id="PF07484">
    <property type="entry name" value="Collar"/>
    <property type="match status" value="1"/>
</dbReference>
<dbReference type="STRING" id="1089305.SAMN05444148_0327"/>
<dbReference type="InterPro" id="IPR037053">
    <property type="entry name" value="Phage_tail_collar_dom_sf"/>
</dbReference>
<evidence type="ECO:0000256" key="1">
    <source>
        <dbReference type="SAM" id="SignalP"/>
    </source>
</evidence>
<evidence type="ECO:0000313" key="4">
    <source>
        <dbReference type="Proteomes" id="UP000184522"/>
    </source>
</evidence>
<keyword evidence="4" id="KW-1185">Reference proteome</keyword>
<dbReference type="RefSeq" id="WP_073082123.1">
    <property type="nucleotide sequence ID" value="NZ_FQWS01000001.1"/>
</dbReference>
<dbReference type="OrthoDB" id="9113831at2"/>
<gene>
    <name evidence="3" type="ORF">SAMN05444148_0327</name>
</gene>